<dbReference type="InterPro" id="IPR039624">
    <property type="entry name" value="LEA1/2/D7/KIN2"/>
</dbReference>
<evidence type="ECO:0000313" key="2">
    <source>
        <dbReference type="EMBL" id="OIW07674.1"/>
    </source>
</evidence>
<evidence type="ECO:0000313" key="3">
    <source>
        <dbReference type="Proteomes" id="UP000188354"/>
    </source>
</evidence>
<dbReference type="Gramene" id="OIW07674">
    <property type="protein sequence ID" value="OIW07674"/>
    <property type="gene ID" value="TanjilG_07716"/>
</dbReference>
<evidence type="ECO:0000256" key="1">
    <source>
        <dbReference type="SAM" id="MobiDB-lite"/>
    </source>
</evidence>
<name>A0A4P1RBQ2_LUPAN</name>
<feature type="region of interest" description="Disordered" evidence="1">
    <location>
        <begin position="1"/>
        <end position="68"/>
    </location>
</feature>
<accession>A0A4P1RBQ2</accession>
<keyword evidence="3" id="KW-1185">Reference proteome</keyword>
<gene>
    <name evidence="2" type="ORF">TanjilG_07716</name>
</gene>
<dbReference type="OrthoDB" id="1894923at2759"/>
<dbReference type="STRING" id="3871.A0A4P1RBQ2"/>
<proteinExistence type="predicted"/>
<dbReference type="PANTHER" id="PTHR34191:SF20">
    <property type="entry name" value="LATE EMBRYOGENESIS ABUNDANT PROTEIN (LEA) FAMILY PROTEIN"/>
    <property type="match status" value="1"/>
</dbReference>
<sequence>MNQQNFNAGQAQARTENSMQYAKENASAAADRAHAAANTSGDTAQQHKDEAAGFLQQSGEQVKSMAQGAVDTVKHTLGMDKK</sequence>
<dbReference type="AlphaFoldDB" id="A0A4P1RBQ2"/>
<organism evidence="2 3">
    <name type="scientific">Lupinus angustifolius</name>
    <name type="common">Narrow-leaved blue lupine</name>
    <dbReference type="NCBI Taxonomy" id="3871"/>
    <lineage>
        <taxon>Eukaryota</taxon>
        <taxon>Viridiplantae</taxon>
        <taxon>Streptophyta</taxon>
        <taxon>Embryophyta</taxon>
        <taxon>Tracheophyta</taxon>
        <taxon>Spermatophyta</taxon>
        <taxon>Magnoliopsida</taxon>
        <taxon>eudicotyledons</taxon>
        <taxon>Gunneridae</taxon>
        <taxon>Pentapetalae</taxon>
        <taxon>rosids</taxon>
        <taxon>fabids</taxon>
        <taxon>Fabales</taxon>
        <taxon>Fabaceae</taxon>
        <taxon>Papilionoideae</taxon>
        <taxon>50 kb inversion clade</taxon>
        <taxon>genistoids sensu lato</taxon>
        <taxon>core genistoids</taxon>
        <taxon>Genisteae</taxon>
        <taxon>Lupinus</taxon>
    </lineage>
</organism>
<dbReference type="EMBL" id="CM007367">
    <property type="protein sequence ID" value="OIW07674.1"/>
    <property type="molecule type" value="Genomic_DNA"/>
</dbReference>
<dbReference type="Proteomes" id="UP000188354">
    <property type="component" value="Chromosome LG07"/>
</dbReference>
<protein>
    <submittedName>
        <fullName evidence="2">Uncharacterized protein</fullName>
    </submittedName>
</protein>
<feature type="compositionally biased region" description="Low complexity" evidence="1">
    <location>
        <begin position="1"/>
        <end position="13"/>
    </location>
</feature>
<dbReference type="PANTHER" id="PTHR34191">
    <property type="entry name" value="LATE EMBRYOGENESIS ABUNDANT PROTEIN (LEA) FAMILY PROTEIN"/>
    <property type="match status" value="1"/>
</dbReference>
<dbReference type="KEGG" id="lang:109352708"/>
<reference evidence="2 3" key="1">
    <citation type="journal article" date="2017" name="Plant Biotechnol. J.">
        <title>A comprehensive draft genome sequence for lupin (Lupinus angustifolius), an emerging health food: insights into plant-microbe interactions and legume evolution.</title>
        <authorList>
            <person name="Hane J.K."/>
            <person name="Ming Y."/>
            <person name="Kamphuis L.G."/>
            <person name="Nelson M.N."/>
            <person name="Garg G."/>
            <person name="Atkins C.A."/>
            <person name="Bayer P.E."/>
            <person name="Bravo A."/>
            <person name="Bringans S."/>
            <person name="Cannon S."/>
            <person name="Edwards D."/>
            <person name="Foley R."/>
            <person name="Gao L.L."/>
            <person name="Harrison M.J."/>
            <person name="Huang W."/>
            <person name="Hurgobin B."/>
            <person name="Li S."/>
            <person name="Liu C.W."/>
            <person name="McGrath A."/>
            <person name="Morahan G."/>
            <person name="Murray J."/>
            <person name="Weller J."/>
            <person name="Jian J."/>
            <person name="Singh K.B."/>
        </authorList>
    </citation>
    <scope>NUCLEOTIDE SEQUENCE [LARGE SCALE GENOMIC DNA]</scope>
    <source>
        <strain evidence="3">cv. Tanjil</strain>
        <tissue evidence="2">Whole plant</tissue>
    </source>
</reference>